<reference evidence="1 2" key="1">
    <citation type="journal article" date="2021" name="Elife">
        <title>Chloroplast acquisition without the gene transfer in kleptoplastic sea slugs, Plakobranchus ocellatus.</title>
        <authorList>
            <person name="Maeda T."/>
            <person name="Takahashi S."/>
            <person name="Yoshida T."/>
            <person name="Shimamura S."/>
            <person name="Takaki Y."/>
            <person name="Nagai Y."/>
            <person name="Toyoda A."/>
            <person name="Suzuki Y."/>
            <person name="Arimoto A."/>
            <person name="Ishii H."/>
            <person name="Satoh N."/>
            <person name="Nishiyama T."/>
            <person name="Hasebe M."/>
            <person name="Maruyama T."/>
            <person name="Minagawa J."/>
            <person name="Obokata J."/>
            <person name="Shigenobu S."/>
        </authorList>
    </citation>
    <scope>NUCLEOTIDE SEQUENCE [LARGE SCALE GENOMIC DNA]</scope>
</reference>
<dbReference type="AlphaFoldDB" id="A0AAV4BC28"/>
<organism evidence="1 2">
    <name type="scientific">Plakobranchus ocellatus</name>
    <dbReference type="NCBI Taxonomy" id="259542"/>
    <lineage>
        <taxon>Eukaryota</taxon>
        <taxon>Metazoa</taxon>
        <taxon>Spiralia</taxon>
        <taxon>Lophotrochozoa</taxon>
        <taxon>Mollusca</taxon>
        <taxon>Gastropoda</taxon>
        <taxon>Heterobranchia</taxon>
        <taxon>Euthyneura</taxon>
        <taxon>Panpulmonata</taxon>
        <taxon>Sacoglossa</taxon>
        <taxon>Placobranchoidea</taxon>
        <taxon>Plakobranchidae</taxon>
        <taxon>Plakobranchus</taxon>
    </lineage>
</organism>
<proteinExistence type="predicted"/>
<dbReference type="Proteomes" id="UP000735302">
    <property type="component" value="Unassembled WGS sequence"/>
</dbReference>
<name>A0AAV4BC28_9GAST</name>
<dbReference type="EMBL" id="BLXT01004660">
    <property type="protein sequence ID" value="GFO16378.1"/>
    <property type="molecule type" value="Genomic_DNA"/>
</dbReference>
<sequence>MQRSYDNYPNLPTSQVALLRTDEDQQRNEVSFNFIVVERQTLCRMVRGSNSDYAGAVFLDDVGPRPHLPTTASTTRDITTYCSFLLPILGCECRIRYIAEQDLV</sequence>
<gene>
    <name evidence="1" type="ORF">PoB_004288300</name>
</gene>
<protein>
    <submittedName>
        <fullName evidence="1">Uncharacterized protein</fullName>
    </submittedName>
</protein>
<evidence type="ECO:0000313" key="2">
    <source>
        <dbReference type="Proteomes" id="UP000735302"/>
    </source>
</evidence>
<evidence type="ECO:0000313" key="1">
    <source>
        <dbReference type="EMBL" id="GFO16378.1"/>
    </source>
</evidence>
<keyword evidence="2" id="KW-1185">Reference proteome</keyword>
<accession>A0AAV4BC28</accession>
<comment type="caution">
    <text evidence="1">The sequence shown here is derived from an EMBL/GenBank/DDBJ whole genome shotgun (WGS) entry which is preliminary data.</text>
</comment>